<dbReference type="Proteomes" id="UP000191820">
    <property type="component" value="Chromosome"/>
</dbReference>
<dbReference type="RefSeq" id="WP_080915195.1">
    <property type="nucleotide sequence ID" value="NZ_CP020472.1"/>
</dbReference>
<proteinExistence type="predicted"/>
<gene>
    <name evidence="2" type="ORF">SJ2017_1180</name>
</gene>
<evidence type="ECO:0008006" key="4">
    <source>
        <dbReference type="Google" id="ProtNLM"/>
    </source>
</evidence>
<organism evidence="2 3">
    <name type="scientific">Shewanella japonica</name>
    <dbReference type="NCBI Taxonomy" id="93973"/>
    <lineage>
        <taxon>Bacteria</taxon>
        <taxon>Pseudomonadati</taxon>
        <taxon>Pseudomonadota</taxon>
        <taxon>Gammaproteobacteria</taxon>
        <taxon>Alteromonadales</taxon>
        <taxon>Shewanellaceae</taxon>
        <taxon>Shewanella</taxon>
    </lineage>
</organism>
<keyword evidence="3" id="KW-1185">Reference proteome</keyword>
<sequence length="271" mass="28826">MNKSVKVLVLVASVSLLSACANTGAVNEDGTDSNRGLKTGAAGGAILGLAMGAAAGDASLALKGAAIGGAAGGLAGASADYANDREDYRNENGNKNININGLSQNKVSDAQTVVNPTPQSWDKLDHFSGQWQVNIWALNDQGNRVEASARANGSLLKTTQTQLSVDNVEMNGEVQSLSGKVDLAYSPEDGYQIMTEFNGNENMRFVGEADEQGRYSYYPVGVNGSTYSGNERSTMRLELRFVGKDVFLVDSFIQSKGEEVQIQSYRFTRQS</sequence>
<protein>
    <recommendedName>
        <fullName evidence="4">Glycine zipper domain-containing protein</fullName>
    </recommendedName>
</protein>
<dbReference type="PROSITE" id="PS51257">
    <property type="entry name" value="PROKAR_LIPOPROTEIN"/>
    <property type="match status" value="1"/>
</dbReference>
<evidence type="ECO:0000256" key="1">
    <source>
        <dbReference type="SAM" id="SignalP"/>
    </source>
</evidence>
<keyword evidence="1" id="KW-0732">Signal</keyword>
<name>A0ABN4YKV9_9GAMM</name>
<feature type="signal peptide" evidence="1">
    <location>
        <begin position="1"/>
        <end position="21"/>
    </location>
</feature>
<evidence type="ECO:0000313" key="2">
    <source>
        <dbReference type="EMBL" id="ARD21507.1"/>
    </source>
</evidence>
<accession>A0ABN4YKV9</accession>
<reference evidence="2 3" key="1">
    <citation type="submission" date="2017-03" db="EMBL/GenBank/DDBJ databases">
        <title>Genome sequencing of Shewanella japonica KCTC 22435.</title>
        <authorList>
            <person name="Kim K.M."/>
        </authorList>
    </citation>
    <scope>NUCLEOTIDE SEQUENCE [LARGE SCALE GENOMIC DNA]</scope>
    <source>
        <strain evidence="2 3">KCTC 22435</strain>
    </source>
</reference>
<feature type="chain" id="PRO_5046060246" description="Glycine zipper domain-containing protein" evidence="1">
    <location>
        <begin position="22"/>
        <end position="271"/>
    </location>
</feature>
<dbReference type="EMBL" id="CP020472">
    <property type="protein sequence ID" value="ARD21507.1"/>
    <property type="molecule type" value="Genomic_DNA"/>
</dbReference>
<evidence type="ECO:0000313" key="3">
    <source>
        <dbReference type="Proteomes" id="UP000191820"/>
    </source>
</evidence>